<proteinExistence type="predicted"/>
<name>A0A835PUA7_VANPL</name>
<gene>
    <name evidence="1" type="ORF">HPP92_020818</name>
</gene>
<protein>
    <submittedName>
        <fullName evidence="1">Uncharacterized protein</fullName>
    </submittedName>
</protein>
<comment type="caution">
    <text evidence="1">The sequence shown here is derived from an EMBL/GenBank/DDBJ whole genome shotgun (WGS) entry which is preliminary data.</text>
</comment>
<dbReference type="AlphaFoldDB" id="A0A835PUA7"/>
<evidence type="ECO:0000313" key="1">
    <source>
        <dbReference type="EMBL" id="KAG0460521.1"/>
    </source>
</evidence>
<evidence type="ECO:0000313" key="2">
    <source>
        <dbReference type="Proteomes" id="UP000636800"/>
    </source>
</evidence>
<dbReference type="EMBL" id="JADCNL010000011">
    <property type="protein sequence ID" value="KAG0460521.1"/>
    <property type="molecule type" value="Genomic_DNA"/>
</dbReference>
<sequence length="60" mass="6899">MASALPCHLPRGPNRPLSTKGSLRHISLRFFLILNSQWKRYSTLGCRKQWTLLYPLSSSL</sequence>
<dbReference type="Proteomes" id="UP000636800">
    <property type="component" value="Chromosome 11"/>
</dbReference>
<dbReference type="OrthoDB" id="1865379at2759"/>
<keyword evidence="2" id="KW-1185">Reference proteome</keyword>
<accession>A0A835PUA7</accession>
<reference evidence="1 2" key="1">
    <citation type="journal article" date="2020" name="Nat. Food">
        <title>A phased Vanilla planifolia genome enables genetic improvement of flavour and production.</title>
        <authorList>
            <person name="Hasing T."/>
            <person name="Tang H."/>
            <person name="Brym M."/>
            <person name="Khazi F."/>
            <person name="Huang T."/>
            <person name="Chambers A.H."/>
        </authorList>
    </citation>
    <scope>NUCLEOTIDE SEQUENCE [LARGE SCALE GENOMIC DNA]</scope>
    <source>
        <tissue evidence="1">Leaf</tissue>
    </source>
</reference>
<organism evidence="1 2">
    <name type="scientific">Vanilla planifolia</name>
    <name type="common">Vanilla</name>
    <dbReference type="NCBI Taxonomy" id="51239"/>
    <lineage>
        <taxon>Eukaryota</taxon>
        <taxon>Viridiplantae</taxon>
        <taxon>Streptophyta</taxon>
        <taxon>Embryophyta</taxon>
        <taxon>Tracheophyta</taxon>
        <taxon>Spermatophyta</taxon>
        <taxon>Magnoliopsida</taxon>
        <taxon>Liliopsida</taxon>
        <taxon>Asparagales</taxon>
        <taxon>Orchidaceae</taxon>
        <taxon>Vanilloideae</taxon>
        <taxon>Vanilleae</taxon>
        <taxon>Vanilla</taxon>
    </lineage>
</organism>